<feature type="active site" description="Proton donor" evidence="8">
    <location>
        <position position="75"/>
    </location>
</feature>
<accession>A0A844FL94</accession>
<feature type="site" description="Could be important to modulate the pK values of the two catalytic cysteine residues" evidence="8">
    <location>
        <position position="166"/>
    </location>
</feature>
<feature type="binding site" evidence="8">
    <location>
        <position position="66"/>
    </location>
    <ligand>
        <name>substrate</name>
    </ligand>
</feature>
<feature type="binding site" evidence="8">
    <location>
        <position position="164"/>
    </location>
    <ligand>
        <name>substrate</name>
    </ligand>
</feature>
<feature type="site" description="Could be important to modulate the pK values of the two catalytic cysteine residues" evidence="8">
    <location>
        <position position="218"/>
    </location>
</feature>
<dbReference type="EC" id="5.1.1.7" evidence="3 8"/>
<feature type="binding site" evidence="8">
    <location>
        <position position="200"/>
    </location>
    <ligand>
        <name>substrate</name>
    </ligand>
</feature>
<dbReference type="InterPro" id="IPR018510">
    <property type="entry name" value="DAP_epimerase_AS"/>
</dbReference>
<organism evidence="10 11">
    <name type="scientific">Lactobacillus equicursoris</name>
    <dbReference type="NCBI Taxonomy" id="420645"/>
    <lineage>
        <taxon>Bacteria</taxon>
        <taxon>Bacillati</taxon>
        <taxon>Bacillota</taxon>
        <taxon>Bacilli</taxon>
        <taxon>Lactobacillales</taxon>
        <taxon>Lactobacillaceae</taxon>
        <taxon>Lactobacillus</taxon>
    </lineage>
</organism>
<evidence type="ECO:0000256" key="7">
    <source>
        <dbReference type="ARBA" id="ARBA00051712"/>
    </source>
</evidence>
<protein>
    <recommendedName>
        <fullName evidence="3 8">Diaminopimelate epimerase</fullName>
        <shortName evidence="8">DAP epimerase</shortName>
        <ecNumber evidence="3 8">5.1.1.7</ecNumber>
    </recommendedName>
    <alternativeName>
        <fullName evidence="8">PLP-independent amino acid racemase</fullName>
    </alternativeName>
</protein>
<name>A0A844FL94_9LACO</name>
<dbReference type="AlphaFoldDB" id="A0A844FL94"/>
<comment type="subunit">
    <text evidence="8">Homodimer.</text>
</comment>
<keyword evidence="4 8" id="KW-0028">Amino-acid biosynthesis</keyword>
<evidence type="ECO:0000313" key="10">
    <source>
        <dbReference type="EMBL" id="MST79321.1"/>
    </source>
</evidence>
<evidence type="ECO:0000256" key="1">
    <source>
        <dbReference type="ARBA" id="ARBA00005196"/>
    </source>
</evidence>
<reference evidence="10 11" key="1">
    <citation type="submission" date="2019-08" db="EMBL/GenBank/DDBJ databases">
        <title>In-depth cultivation of the pig gut microbiome towards novel bacterial diversity and tailored functional studies.</title>
        <authorList>
            <person name="Wylensek D."/>
            <person name="Hitch T.C.A."/>
            <person name="Clavel T."/>
        </authorList>
    </citation>
    <scope>NUCLEOTIDE SEQUENCE [LARGE SCALE GENOMIC DNA]</scope>
    <source>
        <strain evidence="10 11">WCA-470BD-2E</strain>
    </source>
</reference>
<evidence type="ECO:0000256" key="4">
    <source>
        <dbReference type="ARBA" id="ARBA00022605"/>
    </source>
</evidence>
<gene>
    <name evidence="8" type="primary">dapF</name>
    <name evidence="10" type="ORF">FYJ61_02240</name>
</gene>
<dbReference type="NCBIfam" id="TIGR00652">
    <property type="entry name" value="DapF"/>
    <property type="match status" value="1"/>
</dbReference>
<dbReference type="Proteomes" id="UP000452141">
    <property type="component" value="Unassembled WGS sequence"/>
</dbReference>
<dbReference type="PANTHER" id="PTHR31689">
    <property type="entry name" value="DIAMINOPIMELATE EPIMERASE, CHLOROPLASTIC"/>
    <property type="match status" value="1"/>
</dbReference>
<dbReference type="InterPro" id="IPR001653">
    <property type="entry name" value="DAP_epimerase_DapF"/>
</dbReference>
<dbReference type="PROSITE" id="PS01326">
    <property type="entry name" value="DAP_EPIMERASE"/>
    <property type="match status" value="1"/>
</dbReference>
<keyword evidence="6 8" id="KW-0413">Isomerase</keyword>
<dbReference type="GO" id="GO:0009089">
    <property type="term" value="P:lysine biosynthetic process via diaminopimelate"/>
    <property type="evidence" value="ECO:0007669"/>
    <property type="project" value="UniProtKB-UniRule"/>
</dbReference>
<dbReference type="GO" id="GO:0005829">
    <property type="term" value="C:cytosol"/>
    <property type="evidence" value="ECO:0007669"/>
    <property type="project" value="TreeGrafter"/>
</dbReference>
<comment type="similarity">
    <text evidence="2 8">Belongs to the diaminopimelate epimerase family.</text>
</comment>
<evidence type="ECO:0000256" key="9">
    <source>
        <dbReference type="PROSITE-ProRule" id="PRU10125"/>
    </source>
</evidence>
<evidence type="ECO:0000256" key="5">
    <source>
        <dbReference type="ARBA" id="ARBA00023154"/>
    </source>
</evidence>
<evidence type="ECO:0000256" key="6">
    <source>
        <dbReference type="ARBA" id="ARBA00023235"/>
    </source>
</evidence>
<dbReference type="UniPathway" id="UPA00034">
    <property type="reaction ID" value="UER00025"/>
</dbReference>
<dbReference type="Pfam" id="PF01678">
    <property type="entry name" value="DAP_epimerase"/>
    <property type="match status" value="2"/>
</dbReference>
<comment type="catalytic activity">
    <reaction evidence="7 8">
        <text>(2S,6S)-2,6-diaminopimelate = meso-2,6-diaminopimelate</text>
        <dbReference type="Rhea" id="RHEA:15393"/>
        <dbReference type="ChEBI" id="CHEBI:57609"/>
        <dbReference type="ChEBI" id="CHEBI:57791"/>
        <dbReference type="EC" id="5.1.1.7"/>
    </reaction>
</comment>
<feature type="binding site" evidence="8">
    <location>
        <begin position="218"/>
        <end position="219"/>
    </location>
    <ligand>
        <name>substrate</name>
    </ligand>
</feature>
<dbReference type="EMBL" id="VUMW01000004">
    <property type="protein sequence ID" value="MST79321.1"/>
    <property type="molecule type" value="Genomic_DNA"/>
</dbReference>
<evidence type="ECO:0000256" key="8">
    <source>
        <dbReference type="HAMAP-Rule" id="MF_00197"/>
    </source>
</evidence>
<dbReference type="GO" id="GO:0008837">
    <property type="term" value="F:diaminopimelate epimerase activity"/>
    <property type="evidence" value="ECO:0007669"/>
    <property type="project" value="UniProtKB-UniRule"/>
</dbReference>
<evidence type="ECO:0000313" key="11">
    <source>
        <dbReference type="Proteomes" id="UP000452141"/>
    </source>
</evidence>
<dbReference type="SUPFAM" id="SSF54506">
    <property type="entry name" value="Diaminopimelate epimerase-like"/>
    <property type="match status" value="2"/>
</dbReference>
<dbReference type="Gene3D" id="3.10.310.10">
    <property type="entry name" value="Diaminopimelate Epimerase, Chain A, domain 1"/>
    <property type="match status" value="2"/>
</dbReference>
<dbReference type="RefSeq" id="WP_154486421.1">
    <property type="nucleotide sequence ID" value="NZ_VUMW01000004.1"/>
</dbReference>
<comment type="subcellular location">
    <subcellularLocation>
        <location evidence="8">Cytoplasm</location>
    </subcellularLocation>
</comment>
<comment type="caution">
    <text evidence="8">Lacks conserved residue(s) required for the propagation of feature annotation.</text>
</comment>
<dbReference type="HAMAP" id="MF_00197">
    <property type="entry name" value="DAP_epimerase"/>
    <property type="match status" value="1"/>
</dbReference>
<proteinExistence type="inferred from homology"/>
<keyword evidence="8" id="KW-0963">Cytoplasm</keyword>
<keyword evidence="5 8" id="KW-0457">Lysine biosynthesis</keyword>
<evidence type="ECO:0000256" key="3">
    <source>
        <dbReference type="ARBA" id="ARBA00013080"/>
    </source>
</evidence>
<comment type="function">
    <text evidence="8">Catalyzes the stereoinversion of LL-2,6-diaminopimelate (L,L-DAP) to meso-diaminopimelate (meso-DAP), a precursor of L-lysine and an essential component of the bacterial peptidoglycan.</text>
</comment>
<dbReference type="PANTHER" id="PTHR31689:SF0">
    <property type="entry name" value="DIAMINOPIMELATE EPIMERASE"/>
    <property type="match status" value="1"/>
</dbReference>
<feature type="binding site" evidence="8">
    <location>
        <position position="12"/>
    </location>
    <ligand>
        <name>substrate</name>
    </ligand>
</feature>
<feature type="binding site" evidence="8">
    <location>
        <begin position="76"/>
        <end position="77"/>
    </location>
    <ligand>
        <name>substrate</name>
    </ligand>
</feature>
<comment type="pathway">
    <text evidence="1 8">Amino-acid biosynthesis; L-lysine biosynthesis via DAP pathway; DL-2,6-diaminopimelate from LL-2,6-diaminopimelate: step 1/1.</text>
</comment>
<evidence type="ECO:0000256" key="2">
    <source>
        <dbReference type="ARBA" id="ARBA00010219"/>
    </source>
</evidence>
<feature type="active site" description="Proton acceptor" evidence="8">
    <location>
        <position position="227"/>
    </location>
</feature>
<comment type="caution">
    <text evidence="10">The sequence shown here is derived from an EMBL/GenBank/DDBJ whole genome shotgun (WGS) entry which is preliminary data.</text>
</comment>
<feature type="active site" evidence="9">
    <location>
        <position position="75"/>
    </location>
</feature>
<sequence>MTELLKVHGSQNSFFLLDQANLAVPLTDPEMQKLARTLTDRETGLLGGADGLLVTDANHPQMRVINADGSEASMCGNGLRTVARYLSEKTGKDQFKVKTMYANLEVRKADNLAENVPAFGVEISPVSFEKESLPFDNLDTDHLLNTELPQLVPGWRFTALSVPNPHLVVFIKEEELDSPKLGELGQYLNGDNPYFPDGVNVNYVVVKGDSQIFVKTFERGVGFTNACGTGMSASSLVFALLNPDLGHFEKEISVYNPGGMVKTILHKNDDGAYWIELVGNATFTHKIQIPEEQLHSAELDFDQIKTRDTYEQESYLNFVEGLKK</sequence>
<feature type="binding site" evidence="8">
    <location>
        <begin position="228"/>
        <end position="229"/>
    </location>
    <ligand>
        <name>substrate</name>
    </ligand>
</feature>